<keyword evidence="3" id="KW-0862">Zinc</keyword>
<name>A0A165AC04_9AGAM</name>
<evidence type="ECO:0000313" key="7">
    <source>
        <dbReference type="Proteomes" id="UP000076722"/>
    </source>
</evidence>
<dbReference type="Proteomes" id="UP000076722">
    <property type="component" value="Unassembled WGS sequence"/>
</dbReference>
<evidence type="ECO:0000256" key="4">
    <source>
        <dbReference type="PROSITE-ProRule" id="PRU00134"/>
    </source>
</evidence>
<organism evidence="6 7">
    <name type="scientific">Sistotremastrum niveocremeum HHB9708</name>
    <dbReference type="NCBI Taxonomy" id="1314777"/>
    <lineage>
        <taxon>Eukaryota</taxon>
        <taxon>Fungi</taxon>
        <taxon>Dikarya</taxon>
        <taxon>Basidiomycota</taxon>
        <taxon>Agaricomycotina</taxon>
        <taxon>Agaricomycetes</taxon>
        <taxon>Sistotremastrales</taxon>
        <taxon>Sistotremastraceae</taxon>
        <taxon>Sertulicium</taxon>
        <taxon>Sertulicium niveocremeum</taxon>
    </lineage>
</organism>
<sequence length="445" mass="49953">MPRSCAVCGAQTQKTCSGCTRKVYCGIICQSKDWIVHIVDCDNPGRGITPADRLASYIVGPENKLATDNETLLAYGFLTVASSQDRASLNAVYTELFRDLHAKPSTLDKARLEGRLHAEIVATYQRAGKEASEKNFAWLRAHPEIFGPKPEQSAARKKSDATRLLVWMRIGAGPLSATVADMERGLKEWPKDKQICFDFYFMVVAGGGPNLMGQEYYKKFGFCVFDDGDVTPARPVGKLYGELIPRCTFDEFYKAYSSSSLAALMDSKGLKSARTKLPKAFTQVLSESPDNVSTIWCLKIFSLGQEVLAERPDPPMLIPYGFANCQSPREVNQLMHFYARLFKDWKVAGSQLQTAAENDKIYEYVTRLPKVKIGKAEKPFLQRVLKTNNRCIFGEGASSATQWRCLNTWTYFMVLRQITCFLLYQRETGEVFDVMRGRGRGRVTA</sequence>
<reference evidence="6 7" key="1">
    <citation type="journal article" date="2016" name="Mol. Biol. Evol.">
        <title>Comparative Genomics of Early-Diverging Mushroom-Forming Fungi Provides Insights into the Origins of Lignocellulose Decay Capabilities.</title>
        <authorList>
            <person name="Nagy L.G."/>
            <person name="Riley R."/>
            <person name="Tritt A."/>
            <person name="Adam C."/>
            <person name="Daum C."/>
            <person name="Floudas D."/>
            <person name="Sun H."/>
            <person name="Yadav J.S."/>
            <person name="Pangilinan J."/>
            <person name="Larsson K.H."/>
            <person name="Matsuura K."/>
            <person name="Barry K."/>
            <person name="Labutti K."/>
            <person name="Kuo R."/>
            <person name="Ohm R.A."/>
            <person name="Bhattacharya S.S."/>
            <person name="Shirouzu T."/>
            <person name="Yoshinaga Y."/>
            <person name="Martin F.M."/>
            <person name="Grigoriev I.V."/>
            <person name="Hibbett D.S."/>
        </authorList>
    </citation>
    <scope>NUCLEOTIDE SEQUENCE [LARGE SCALE GENOMIC DNA]</scope>
    <source>
        <strain evidence="6 7">HHB9708</strain>
    </source>
</reference>
<keyword evidence="1" id="KW-0479">Metal-binding</keyword>
<dbReference type="Gene3D" id="6.10.140.2220">
    <property type="match status" value="1"/>
</dbReference>
<dbReference type="AlphaFoldDB" id="A0A165AC04"/>
<evidence type="ECO:0000313" key="6">
    <source>
        <dbReference type="EMBL" id="KZS98763.1"/>
    </source>
</evidence>
<dbReference type="EMBL" id="KV419394">
    <property type="protein sequence ID" value="KZS98763.1"/>
    <property type="molecule type" value="Genomic_DNA"/>
</dbReference>
<evidence type="ECO:0000256" key="1">
    <source>
        <dbReference type="ARBA" id="ARBA00022723"/>
    </source>
</evidence>
<gene>
    <name evidence="6" type="ORF">SISNIDRAFT_480372</name>
</gene>
<dbReference type="PROSITE" id="PS50865">
    <property type="entry name" value="ZF_MYND_2"/>
    <property type="match status" value="1"/>
</dbReference>
<keyword evidence="7" id="KW-1185">Reference proteome</keyword>
<dbReference type="Pfam" id="PF01753">
    <property type="entry name" value="zf-MYND"/>
    <property type="match status" value="1"/>
</dbReference>
<dbReference type="OrthoDB" id="4851849at2759"/>
<evidence type="ECO:0000259" key="5">
    <source>
        <dbReference type="PROSITE" id="PS50865"/>
    </source>
</evidence>
<dbReference type="GO" id="GO:0008270">
    <property type="term" value="F:zinc ion binding"/>
    <property type="evidence" value="ECO:0007669"/>
    <property type="project" value="UniProtKB-KW"/>
</dbReference>
<feature type="domain" description="MYND-type" evidence="5">
    <location>
        <begin position="5"/>
        <end position="41"/>
    </location>
</feature>
<dbReference type="PROSITE" id="PS01360">
    <property type="entry name" value="ZF_MYND_1"/>
    <property type="match status" value="1"/>
</dbReference>
<proteinExistence type="predicted"/>
<accession>A0A165AC04</accession>
<keyword evidence="2 4" id="KW-0863">Zinc-finger</keyword>
<dbReference type="InterPro" id="IPR002893">
    <property type="entry name" value="Znf_MYND"/>
</dbReference>
<protein>
    <recommendedName>
        <fullName evidence="5">MYND-type domain-containing protein</fullName>
    </recommendedName>
</protein>
<evidence type="ECO:0000256" key="2">
    <source>
        <dbReference type="ARBA" id="ARBA00022771"/>
    </source>
</evidence>
<evidence type="ECO:0000256" key="3">
    <source>
        <dbReference type="ARBA" id="ARBA00022833"/>
    </source>
</evidence>
<dbReference type="SUPFAM" id="SSF144232">
    <property type="entry name" value="HIT/MYND zinc finger-like"/>
    <property type="match status" value="1"/>
</dbReference>